<organism evidence="2 3">
    <name type="scientific">Brachybacterium phenoliresistens</name>
    <dbReference type="NCBI Taxonomy" id="396014"/>
    <lineage>
        <taxon>Bacteria</taxon>
        <taxon>Bacillati</taxon>
        <taxon>Actinomycetota</taxon>
        <taxon>Actinomycetes</taxon>
        <taxon>Micrococcales</taxon>
        <taxon>Dermabacteraceae</taxon>
        <taxon>Brachybacterium</taxon>
    </lineage>
</organism>
<comment type="caution">
    <text evidence="2">The sequence shown here is derived from an EMBL/GenBank/DDBJ whole genome shotgun (WGS) entry which is preliminary data.</text>
</comment>
<dbReference type="STRING" id="396014.BF93_09945"/>
<evidence type="ECO:0000313" key="2">
    <source>
        <dbReference type="EMBL" id="EWS79737.1"/>
    </source>
</evidence>
<dbReference type="InterPro" id="IPR031165">
    <property type="entry name" value="GNAT_YJDJ"/>
</dbReference>
<evidence type="ECO:0000259" key="1">
    <source>
        <dbReference type="PROSITE" id="PS51729"/>
    </source>
</evidence>
<dbReference type="PATRIC" id="fig|396014.3.peg.3485"/>
<dbReference type="RefSeq" id="WP_038374417.1">
    <property type="nucleotide sequence ID" value="NZ_BAAAOW010000001.1"/>
</dbReference>
<dbReference type="Pfam" id="PF14542">
    <property type="entry name" value="Acetyltransf_CG"/>
    <property type="match status" value="1"/>
</dbReference>
<dbReference type="HOGENOM" id="CLU_132888_0_1_11"/>
<dbReference type="InterPro" id="IPR016181">
    <property type="entry name" value="Acyl_CoA_acyltransferase"/>
</dbReference>
<protein>
    <submittedName>
        <fullName evidence="2">GNAT family acetyltraansferase</fullName>
    </submittedName>
</protein>
<dbReference type="SUPFAM" id="SSF55729">
    <property type="entry name" value="Acyl-CoA N-acyltransferases (Nat)"/>
    <property type="match status" value="1"/>
</dbReference>
<dbReference type="Proteomes" id="UP000023067">
    <property type="component" value="Unassembled WGS sequence"/>
</dbReference>
<sequence length="113" mass="12476">MTDQPQDAPTVRDNPAEQRFEIHVGETLAGLSAYRDLDIGSVRQRIFFHTEVDDAFAGQGLAGILTRAALTESVARGRRIVALCPYVKRWLDSHHDVDDAVDPVGPEHLRAVS</sequence>
<keyword evidence="3" id="KW-1185">Reference proteome</keyword>
<gene>
    <name evidence="2" type="ORF">BF93_09945</name>
</gene>
<evidence type="ECO:0000313" key="3">
    <source>
        <dbReference type="Proteomes" id="UP000023067"/>
    </source>
</evidence>
<dbReference type="OrthoDB" id="5405911at2"/>
<dbReference type="PROSITE" id="PS51729">
    <property type="entry name" value="GNAT_YJDJ"/>
    <property type="match status" value="1"/>
</dbReference>
<dbReference type="Gene3D" id="3.40.630.30">
    <property type="match status" value="1"/>
</dbReference>
<dbReference type="eggNOG" id="COG2388">
    <property type="taxonomic scope" value="Bacteria"/>
</dbReference>
<reference evidence="2 3" key="1">
    <citation type="submission" date="2014-02" db="EMBL/GenBank/DDBJ databases">
        <title>Genome sequence of Brachybacterium phenoliresistens strain W13A50.</title>
        <authorList>
            <person name="Wang X."/>
        </authorList>
    </citation>
    <scope>NUCLEOTIDE SEQUENCE [LARGE SCALE GENOMIC DNA]</scope>
    <source>
        <strain evidence="2 3">W13A50</strain>
    </source>
</reference>
<dbReference type="AlphaFoldDB" id="Z9JPQ8"/>
<dbReference type="PANTHER" id="PTHR31435:SF10">
    <property type="entry name" value="BSR4717 PROTEIN"/>
    <property type="match status" value="1"/>
</dbReference>
<feature type="domain" description="N-acetyltransferase" evidence="1">
    <location>
        <begin position="12"/>
        <end position="102"/>
    </location>
</feature>
<accession>Z9JPQ8</accession>
<proteinExistence type="predicted"/>
<dbReference type="InterPro" id="IPR045057">
    <property type="entry name" value="Gcn5-rel_NAT"/>
</dbReference>
<dbReference type="PANTHER" id="PTHR31435">
    <property type="entry name" value="PROTEIN NATD1"/>
    <property type="match status" value="1"/>
</dbReference>
<dbReference type="EMBL" id="JDYK01000026">
    <property type="protein sequence ID" value="EWS79737.1"/>
    <property type="molecule type" value="Genomic_DNA"/>
</dbReference>
<name>Z9JPQ8_9MICO</name>